<evidence type="ECO:0000313" key="6">
    <source>
        <dbReference type="EMBL" id="CEM16974.1"/>
    </source>
</evidence>
<sequence length="220" mass="23663">MKFCMGLVSAALAATTTSGFVLSGAGSLRGSRSDLRMSADEGVSSRRQFLTSAAQALGAAALLGSTKDALADPKGKLLFRILSVPDESEGQTLYSPLSPYADGQDAIFDPSSQSVLDQYVQKVNVVAQRIAKCKDHIAEKKWYKVEQELHNQAGSLREAMTFLADASANPKAQKTMEAFNREIEELSLAAERKDGKGAQKAYDASMQYLASFYKECGASE</sequence>
<dbReference type="Gene3D" id="1.20.120.290">
    <property type="entry name" value="Oxygen-evolving enhancer protein 3 (PsbQ), four-helix up-down bundle"/>
    <property type="match status" value="1"/>
</dbReference>
<keyword evidence="2" id="KW-0793">Thylakoid</keyword>
<evidence type="ECO:0000256" key="4">
    <source>
        <dbReference type="SAM" id="Coils"/>
    </source>
</evidence>
<dbReference type="AlphaFoldDB" id="A0A0G4FR59"/>
<dbReference type="InterPro" id="IPR008797">
    <property type="entry name" value="PSII_PsbQ"/>
</dbReference>
<dbReference type="GO" id="GO:0019898">
    <property type="term" value="C:extrinsic component of membrane"/>
    <property type="evidence" value="ECO:0007669"/>
    <property type="project" value="InterPro"/>
</dbReference>
<reference evidence="6" key="1">
    <citation type="submission" date="2014-11" db="EMBL/GenBank/DDBJ databases">
        <authorList>
            <person name="Otto D Thomas"/>
            <person name="Naeem Raeece"/>
        </authorList>
    </citation>
    <scope>NUCLEOTIDE SEQUENCE</scope>
</reference>
<comment type="subcellular location">
    <subcellularLocation>
        <location evidence="1">Membrane</location>
    </subcellularLocation>
</comment>
<gene>
    <name evidence="6" type="ORF">Cvel_18330</name>
</gene>
<keyword evidence="4" id="KW-0175">Coiled coil</keyword>
<dbReference type="VEuPathDB" id="CryptoDB:Cvel_18330"/>
<name>A0A0G4FR59_9ALVE</name>
<dbReference type="GO" id="GO:0005509">
    <property type="term" value="F:calcium ion binding"/>
    <property type="evidence" value="ECO:0007669"/>
    <property type="project" value="InterPro"/>
</dbReference>
<keyword evidence="3" id="KW-0472">Membrane</keyword>
<evidence type="ECO:0000256" key="2">
    <source>
        <dbReference type="ARBA" id="ARBA00023078"/>
    </source>
</evidence>
<organism evidence="6">
    <name type="scientific">Chromera velia CCMP2878</name>
    <dbReference type="NCBI Taxonomy" id="1169474"/>
    <lineage>
        <taxon>Eukaryota</taxon>
        <taxon>Sar</taxon>
        <taxon>Alveolata</taxon>
        <taxon>Colpodellida</taxon>
        <taxon>Chromeraceae</taxon>
        <taxon>Chromera</taxon>
    </lineage>
</organism>
<dbReference type="SUPFAM" id="SSF101112">
    <property type="entry name" value="Oxygen-evolving enhancer protein 3"/>
    <property type="match status" value="1"/>
</dbReference>
<evidence type="ECO:0000256" key="1">
    <source>
        <dbReference type="ARBA" id="ARBA00004370"/>
    </source>
</evidence>
<dbReference type="GO" id="GO:0015979">
    <property type="term" value="P:photosynthesis"/>
    <property type="evidence" value="ECO:0007669"/>
    <property type="project" value="InterPro"/>
</dbReference>
<evidence type="ECO:0000256" key="5">
    <source>
        <dbReference type="SAM" id="SignalP"/>
    </source>
</evidence>
<protein>
    <submittedName>
        <fullName evidence="6">Uncharacterized protein</fullName>
    </submittedName>
</protein>
<feature type="signal peptide" evidence="5">
    <location>
        <begin position="1"/>
        <end position="19"/>
    </location>
</feature>
<dbReference type="EMBL" id="CDMZ01000566">
    <property type="protein sequence ID" value="CEM16974.1"/>
    <property type="molecule type" value="Genomic_DNA"/>
</dbReference>
<feature type="coiled-coil region" evidence="4">
    <location>
        <begin position="169"/>
        <end position="196"/>
    </location>
</feature>
<dbReference type="GO" id="GO:0009523">
    <property type="term" value="C:photosystem II"/>
    <property type="evidence" value="ECO:0007669"/>
    <property type="project" value="InterPro"/>
</dbReference>
<evidence type="ECO:0000256" key="3">
    <source>
        <dbReference type="ARBA" id="ARBA00023136"/>
    </source>
</evidence>
<dbReference type="Pfam" id="PF05757">
    <property type="entry name" value="PsbQ"/>
    <property type="match status" value="1"/>
</dbReference>
<dbReference type="InterPro" id="IPR023222">
    <property type="entry name" value="PsbQ-like_dom_sf"/>
</dbReference>
<keyword evidence="5" id="KW-0732">Signal</keyword>
<feature type="chain" id="PRO_5005188951" evidence="5">
    <location>
        <begin position="20"/>
        <end position="220"/>
    </location>
</feature>
<proteinExistence type="predicted"/>
<accession>A0A0G4FR59</accession>